<accession>A0A5A7RHC2</accession>
<name>A0A5A7RHC2_STRAF</name>
<organism evidence="1 2">
    <name type="scientific">Striga asiatica</name>
    <name type="common">Asiatic witchweed</name>
    <name type="synonym">Buchnera asiatica</name>
    <dbReference type="NCBI Taxonomy" id="4170"/>
    <lineage>
        <taxon>Eukaryota</taxon>
        <taxon>Viridiplantae</taxon>
        <taxon>Streptophyta</taxon>
        <taxon>Embryophyta</taxon>
        <taxon>Tracheophyta</taxon>
        <taxon>Spermatophyta</taxon>
        <taxon>Magnoliopsida</taxon>
        <taxon>eudicotyledons</taxon>
        <taxon>Gunneridae</taxon>
        <taxon>Pentapetalae</taxon>
        <taxon>asterids</taxon>
        <taxon>lamiids</taxon>
        <taxon>Lamiales</taxon>
        <taxon>Orobanchaceae</taxon>
        <taxon>Buchnereae</taxon>
        <taxon>Striga</taxon>
    </lineage>
</organism>
<dbReference type="Proteomes" id="UP000325081">
    <property type="component" value="Unassembled WGS sequence"/>
</dbReference>
<evidence type="ECO:0000313" key="2">
    <source>
        <dbReference type="Proteomes" id="UP000325081"/>
    </source>
</evidence>
<sequence>MNSDRSSFVQTYCMNSRGGVRPIAQCTARAAPEAGAIAAAGADCTTVAKADPTLPPRWYFFNGVCTKAEADFPRPSLMLWQRDQFCSSSTNSKQGLNGRKAF</sequence>
<gene>
    <name evidence="1" type="ORF">STAS_34381</name>
</gene>
<dbReference type="AlphaFoldDB" id="A0A5A7RHC2"/>
<reference evidence="2" key="1">
    <citation type="journal article" date="2019" name="Curr. Biol.">
        <title>Genome Sequence of Striga asiatica Provides Insight into the Evolution of Plant Parasitism.</title>
        <authorList>
            <person name="Yoshida S."/>
            <person name="Kim S."/>
            <person name="Wafula E.K."/>
            <person name="Tanskanen J."/>
            <person name="Kim Y.M."/>
            <person name="Honaas L."/>
            <person name="Yang Z."/>
            <person name="Spallek T."/>
            <person name="Conn C.E."/>
            <person name="Ichihashi Y."/>
            <person name="Cheong K."/>
            <person name="Cui S."/>
            <person name="Der J.P."/>
            <person name="Gundlach H."/>
            <person name="Jiao Y."/>
            <person name="Hori C."/>
            <person name="Ishida J.K."/>
            <person name="Kasahara H."/>
            <person name="Kiba T."/>
            <person name="Kim M.S."/>
            <person name="Koo N."/>
            <person name="Laohavisit A."/>
            <person name="Lee Y.H."/>
            <person name="Lumba S."/>
            <person name="McCourt P."/>
            <person name="Mortimer J.C."/>
            <person name="Mutuku J.M."/>
            <person name="Nomura T."/>
            <person name="Sasaki-Sekimoto Y."/>
            <person name="Seto Y."/>
            <person name="Wang Y."/>
            <person name="Wakatake T."/>
            <person name="Sakakibara H."/>
            <person name="Demura T."/>
            <person name="Yamaguchi S."/>
            <person name="Yoneyama K."/>
            <person name="Manabe R.I."/>
            <person name="Nelson D.C."/>
            <person name="Schulman A.H."/>
            <person name="Timko M.P."/>
            <person name="dePamphilis C.W."/>
            <person name="Choi D."/>
            <person name="Shirasu K."/>
        </authorList>
    </citation>
    <scope>NUCLEOTIDE SEQUENCE [LARGE SCALE GENOMIC DNA]</scope>
    <source>
        <strain evidence="2">cv. UVA1</strain>
    </source>
</reference>
<protein>
    <submittedName>
        <fullName evidence="1">Protein phosphatase 2A 55 kDa regulatory subunit B alpha isoform</fullName>
    </submittedName>
</protein>
<keyword evidence="2" id="KW-1185">Reference proteome</keyword>
<dbReference type="OrthoDB" id="18982at2759"/>
<comment type="caution">
    <text evidence="1">The sequence shown here is derived from an EMBL/GenBank/DDBJ whole genome shotgun (WGS) entry which is preliminary data.</text>
</comment>
<proteinExistence type="predicted"/>
<dbReference type="EMBL" id="BKCP01012737">
    <property type="protein sequence ID" value="GER56643.1"/>
    <property type="molecule type" value="Genomic_DNA"/>
</dbReference>
<evidence type="ECO:0000313" key="1">
    <source>
        <dbReference type="EMBL" id="GER56643.1"/>
    </source>
</evidence>